<reference evidence="1 2" key="1">
    <citation type="submission" date="2018-06" db="EMBL/GenBank/DDBJ databases">
        <authorList>
            <consortium name="Pathogen Informatics"/>
            <person name="Doyle S."/>
        </authorList>
    </citation>
    <scope>NUCLEOTIDE SEQUENCE [LARGE SCALE GENOMIC DNA]</scope>
    <source>
        <strain evidence="1 2">NCTC10252</strain>
    </source>
</reference>
<evidence type="ECO:0000313" key="2">
    <source>
        <dbReference type="Proteomes" id="UP000254597"/>
    </source>
</evidence>
<accession>A0A379QIG6</accession>
<name>A0A379QIG6_SALER</name>
<dbReference type="AlphaFoldDB" id="A0A379QIG6"/>
<protein>
    <submittedName>
        <fullName evidence="1">Uncharacterized protein</fullName>
    </submittedName>
</protein>
<organism evidence="1 2">
    <name type="scientific">Salmonella enterica</name>
    <name type="common">Salmonella choleraesuis</name>
    <dbReference type="NCBI Taxonomy" id="28901"/>
    <lineage>
        <taxon>Bacteria</taxon>
        <taxon>Pseudomonadati</taxon>
        <taxon>Pseudomonadota</taxon>
        <taxon>Gammaproteobacteria</taxon>
        <taxon>Enterobacterales</taxon>
        <taxon>Enterobacteriaceae</taxon>
        <taxon>Salmonella</taxon>
    </lineage>
</organism>
<gene>
    <name evidence="1" type="ORF">NCTC10252_01902</name>
</gene>
<dbReference type="Proteomes" id="UP000254597">
    <property type="component" value="Unassembled WGS sequence"/>
</dbReference>
<sequence length="54" mass="6292">MNELRLLEIIRLNGRYEVINQDGQFIVRPLGEDEIIISPRSHQECVKRFGNPAN</sequence>
<dbReference type="RefSeq" id="WP_157698294.1">
    <property type="nucleotide sequence ID" value="NZ_CAIZAM010000360.1"/>
</dbReference>
<proteinExistence type="predicted"/>
<dbReference type="EMBL" id="UGWP01000004">
    <property type="protein sequence ID" value="SUF56673.1"/>
    <property type="molecule type" value="Genomic_DNA"/>
</dbReference>
<evidence type="ECO:0000313" key="1">
    <source>
        <dbReference type="EMBL" id="SUF56673.1"/>
    </source>
</evidence>